<comment type="caution">
    <text evidence="2">The sequence shown here is derived from an EMBL/GenBank/DDBJ whole genome shotgun (WGS) entry which is preliminary data.</text>
</comment>
<keyword evidence="1" id="KW-1133">Transmembrane helix</keyword>
<feature type="transmembrane region" description="Helical" evidence="1">
    <location>
        <begin position="12"/>
        <end position="34"/>
    </location>
</feature>
<organism evidence="2 3">
    <name type="scientific">Tothia fuscella</name>
    <dbReference type="NCBI Taxonomy" id="1048955"/>
    <lineage>
        <taxon>Eukaryota</taxon>
        <taxon>Fungi</taxon>
        <taxon>Dikarya</taxon>
        <taxon>Ascomycota</taxon>
        <taxon>Pezizomycotina</taxon>
        <taxon>Dothideomycetes</taxon>
        <taxon>Pleosporomycetidae</taxon>
        <taxon>Venturiales</taxon>
        <taxon>Cylindrosympodiaceae</taxon>
        <taxon>Tothia</taxon>
    </lineage>
</organism>
<keyword evidence="1" id="KW-0472">Membrane</keyword>
<reference evidence="2" key="1">
    <citation type="journal article" date="2020" name="Stud. Mycol.">
        <title>101 Dothideomycetes genomes: a test case for predicting lifestyles and emergence of pathogens.</title>
        <authorList>
            <person name="Haridas S."/>
            <person name="Albert R."/>
            <person name="Binder M."/>
            <person name="Bloem J."/>
            <person name="Labutti K."/>
            <person name="Salamov A."/>
            <person name="Andreopoulos B."/>
            <person name="Baker S."/>
            <person name="Barry K."/>
            <person name="Bills G."/>
            <person name="Bluhm B."/>
            <person name="Cannon C."/>
            <person name="Castanera R."/>
            <person name="Culley D."/>
            <person name="Daum C."/>
            <person name="Ezra D."/>
            <person name="Gonzalez J."/>
            <person name="Henrissat B."/>
            <person name="Kuo A."/>
            <person name="Liang C."/>
            <person name="Lipzen A."/>
            <person name="Lutzoni F."/>
            <person name="Magnuson J."/>
            <person name="Mondo S."/>
            <person name="Nolan M."/>
            <person name="Ohm R."/>
            <person name="Pangilinan J."/>
            <person name="Park H.-J."/>
            <person name="Ramirez L."/>
            <person name="Alfaro M."/>
            <person name="Sun H."/>
            <person name="Tritt A."/>
            <person name="Yoshinaga Y."/>
            <person name="Zwiers L.-H."/>
            <person name="Turgeon B."/>
            <person name="Goodwin S."/>
            <person name="Spatafora J."/>
            <person name="Crous P."/>
            <person name="Grigoriev I."/>
        </authorList>
    </citation>
    <scope>NUCLEOTIDE SEQUENCE</scope>
    <source>
        <strain evidence="2">CBS 130266</strain>
    </source>
</reference>
<dbReference type="EMBL" id="MU007046">
    <property type="protein sequence ID" value="KAF2429548.1"/>
    <property type="molecule type" value="Genomic_DNA"/>
</dbReference>
<protein>
    <submittedName>
        <fullName evidence="2">Uncharacterized protein</fullName>
    </submittedName>
</protein>
<keyword evidence="3" id="KW-1185">Reference proteome</keyword>
<name>A0A9P4TY56_9PEZI</name>
<evidence type="ECO:0000313" key="3">
    <source>
        <dbReference type="Proteomes" id="UP000800235"/>
    </source>
</evidence>
<accession>A0A9P4TY56</accession>
<proteinExistence type="predicted"/>
<sequence length="53" mass="5922">MVYLSLAQESYVLLRFIHSALKCFLLTLPASSFLMRMDPLQIAVVISISYGGN</sequence>
<dbReference type="AlphaFoldDB" id="A0A9P4TY56"/>
<gene>
    <name evidence="2" type="ORF">EJ08DRAFT_275095</name>
</gene>
<evidence type="ECO:0000256" key="1">
    <source>
        <dbReference type="SAM" id="Phobius"/>
    </source>
</evidence>
<keyword evidence="1" id="KW-0812">Transmembrane</keyword>
<evidence type="ECO:0000313" key="2">
    <source>
        <dbReference type="EMBL" id="KAF2429548.1"/>
    </source>
</evidence>
<dbReference type="Proteomes" id="UP000800235">
    <property type="component" value="Unassembled WGS sequence"/>
</dbReference>